<organism evidence="1 2">
    <name type="scientific">Methylosinus trichosporium (strain ATCC 35070 / NCIMB 11131 / UNIQEM 75 / OB3b)</name>
    <dbReference type="NCBI Taxonomy" id="595536"/>
    <lineage>
        <taxon>Bacteria</taxon>
        <taxon>Pseudomonadati</taxon>
        <taxon>Pseudomonadota</taxon>
        <taxon>Alphaproteobacteria</taxon>
        <taxon>Hyphomicrobiales</taxon>
        <taxon>Methylocystaceae</taxon>
        <taxon>Methylosinus</taxon>
    </lineage>
</organism>
<keyword evidence="1" id="KW-0489">Methyltransferase</keyword>
<keyword evidence="2" id="KW-1185">Reference proteome</keyword>
<gene>
    <name evidence="1" type="ORF">CQW49_09725</name>
</gene>
<evidence type="ECO:0000313" key="1">
    <source>
        <dbReference type="EMBL" id="ATQ68131.1"/>
    </source>
</evidence>
<dbReference type="InterPro" id="IPR029063">
    <property type="entry name" value="SAM-dependent_MTases_sf"/>
</dbReference>
<proteinExistence type="predicted"/>
<dbReference type="RefSeq" id="WP_003610564.1">
    <property type="nucleotide sequence ID" value="NZ_ADVE02000001.1"/>
</dbReference>
<protein>
    <submittedName>
        <fullName evidence="1">Class I SAM-dependent methyltransferase</fullName>
    </submittedName>
</protein>
<dbReference type="Proteomes" id="UP000230709">
    <property type="component" value="Chromosome"/>
</dbReference>
<dbReference type="EMBL" id="CP023737">
    <property type="protein sequence ID" value="ATQ68131.1"/>
    <property type="molecule type" value="Genomic_DNA"/>
</dbReference>
<reference evidence="2" key="1">
    <citation type="submission" date="2017-10" db="EMBL/GenBank/DDBJ databases">
        <title>Completed PacBio SMRT sequence of Methylosinus trichosporium OB3b reveals presence of a third large plasmid.</title>
        <authorList>
            <person name="Charles T.C."/>
            <person name="Lynch M.D.J."/>
            <person name="Heil J.R."/>
            <person name="Cheng J."/>
        </authorList>
    </citation>
    <scope>NUCLEOTIDE SEQUENCE [LARGE SCALE GENOMIC DNA]</scope>
    <source>
        <strain evidence="2">OB3b</strain>
    </source>
</reference>
<accession>A0A2D2CZF2</accession>
<dbReference type="AlphaFoldDB" id="A0A2D2CZF2"/>
<name>A0A2D2CZF2_METT3</name>
<dbReference type="GO" id="GO:0032259">
    <property type="term" value="P:methylation"/>
    <property type="evidence" value="ECO:0007669"/>
    <property type="project" value="UniProtKB-KW"/>
</dbReference>
<dbReference type="Pfam" id="PF13489">
    <property type="entry name" value="Methyltransf_23"/>
    <property type="match status" value="1"/>
</dbReference>
<dbReference type="STRING" id="595536.GCA_000178815_03213"/>
<keyword evidence="1" id="KW-0808">Transferase</keyword>
<dbReference type="GO" id="GO:0008168">
    <property type="term" value="F:methyltransferase activity"/>
    <property type="evidence" value="ECO:0007669"/>
    <property type="project" value="UniProtKB-KW"/>
</dbReference>
<sequence>MHDEEHVQTVDQGSVEWDLSFTEQQARSVAAQIVGFDTPQSVFTNYIVHNKDTNLKASERLFQICSVICDVGHTMLPRQIRPLLIGKDVLDFGCGTTMYGAAFRAMGARSYVGVDPVVDLSRRRFRSRRLKATVNTGVSLESVMLRIPRIEYYQNADILEERTFDTIILHTVTEHLHDIESLFSRFQKALNPGGSIWFLHTNFYSWSGHNQDPKTLKDFDPENPEHLKYADWAHVDFDAPSDHVIRTHLNRLRIGELRDLTERYFSIVEWTLVEDKPPVQARLTPEIERRLGRFSRSELLTKQVICLARKPTL</sequence>
<dbReference type="SUPFAM" id="SSF53335">
    <property type="entry name" value="S-adenosyl-L-methionine-dependent methyltransferases"/>
    <property type="match status" value="1"/>
</dbReference>
<dbReference type="Gene3D" id="3.40.50.150">
    <property type="entry name" value="Vaccinia Virus protein VP39"/>
    <property type="match status" value="1"/>
</dbReference>
<dbReference type="CDD" id="cd02440">
    <property type="entry name" value="AdoMet_MTases"/>
    <property type="match status" value="1"/>
</dbReference>
<evidence type="ECO:0000313" key="2">
    <source>
        <dbReference type="Proteomes" id="UP000230709"/>
    </source>
</evidence>
<dbReference type="KEGG" id="mtw:CQW49_09725"/>